<reference evidence="4" key="1">
    <citation type="journal article" date="2014" name="Front. Microbiol.">
        <title>High frequency of phylogenetically diverse reductive dehalogenase-homologous genes in deep subseafloor sedimentary metagenomes.</title>
        <authorList>
            <person name="Kawai M."/>
            <person name="Futagami T."/>
            <person name="Toyoda A."/>
            <person name="Takaki Y."/>
            <person name="Nishi S."/>
            <person name="Hori S."/>
            <person name="Arai W."/>
            <person name="Tsubouchi T."/>
            <person name="Morono Y."/>
            <person name="Uchiyama I."/>
            <person name="Ito T."/>
            <person name="Fujiyama A."/>
            <person name="Inagaki F."/>
            <person name="Takami H."/>
        </authorList>
    </citation>
    <scope>NUCLEOTIDE SEQUENCE</scope>
    <source>
        <strain evidence="4">Expedition CK06-06</strain>
    </source>
</reference>
<feature type="non-terminal residue" evidence="4">
    <location>
        <position position="1"/>
    </location>
</feature>
<dbReference type="SUPFAM" id="SSF52540">
    <property type="entry name" value="P-loop containing nucleoside triphosphate hydrolases"/>
    <property type="match status" value="2"/>
</dbReference>
<evidence type="ECO:0000259" key="3">
    <source>
        <dbReference type="Pfam" id="PF01656"/>
    </source>
</evidence>
<accession>X1V9M3</accession>
<dbReference type="Pfam" id="PF01656">
    <property type="entry name" value="CbiA"/>
    <property type="match status" value="1"/>
</dbReference>
<evidence type="ECO:0000256" key="2">
    <source>
        <dbReference type="ARBA" id="ARBA00022840"/>
    </source>
</evidence>
<name>X1V9M3_9ZZZZ</name>
<dbReference type="InterPro" id="IPR002586">
    <property type="entry name" value="CobQ/CobB/MinD/ParA_Nub-bd_dom"/>
</dbReference>
<evidence type="ECO:0000256" key="1">
    <source>
        <dbReference type="ARBA" id="ARBA00022741"/>
    </source>
</evidence>
<dbReference type="GO" id="GO:0016887">
    <property type="term" value="F:ATP hydrolysis activity"/>
    <property type="evidence" value="ECO:0007669"/>
    <property type="project" value="TreeGrafter"/>
</dbReference>
<dbReference type="GO" id="GO:0005829">
    <property type="term" value="C:cytosol"/>
    <property type="evidence" value="ECO:0007669"/>
    <property type="project" value="TreeGrafter"/>
</dbReference>
<dbReference type="GO" id="GO:0051782">
    <property type="term" value="P:negative regulation of cell division"/>
    <property type="evidence" value="ECO:0007669"/>
    <property type="project" value="TreeGrafter"/>
</dbReference>
<keyword evidence="2" id="KW-0067">ATP-binding</keyword>
<dbReference type="PANTHER" id="PTHR43384:SF6">
    <property type="entry name" value="SEPTUM SITE-DETERMINING PROTEIN MIND HOMOLOG, CHLOROPLASTIC"/>
    <property type="match status" value="1"/>
</dbReference>
<feature type="non-terminal residue" evidence="4">
    <location>
        <position position="236"/>
    </location>
</feature>
<dbReference type="GO" id="GO:0009898">
    <property type="term" value="C:cytoplasmic side of plasma membrane"/>
    <property type="evidence" value="ECO:0007669"/>
    <property type="project" value="TreeGrafter"/>
</dbReference>
<feature type="domain" description="CobQ/CobB/MinD/ParA nucleotide binding" evidence="3">
    <location>
        <begin position="56"/>
        <end position="216"/>
    </location>
</feature>
<dbReference type="InterPro" id="IPR050625">
    <property type="entry name" value="ParA/MinD_ATPase"/>
</dbReference>
<dbReference type="AlphaFoldDB" id="X1V9M3"/>
<proteinExistence type="predicted"/>
<sequence length="236" mass="25925">ERVDKIAKVVYGADGVAWTPEAEAKAKAFESDAKYDEYTTMMVKTHLSLTHEPARKGGVGKTMLAALFSKTFADNGYSVLAIDADPDANLAATLGFPETEKLTPISEMKEVIEERTGVQPGKTAPFFKLNPKVDDIPEKYSREHNGIKLMIMGRMKRGGTGCYCPENALLQALVTHLLLARSEVVILDMEAGIEHLGRATARAVDKLIVVVEPWRRAVETAYRVNQLAQDIGLHNV</sequence>
<dbReference type="GO" id="GO:0005524">
    <property type="term" value="F:ATP binding"/>
    <property type="evidence" value="ECO:0007669"/>
    <property type="project" value="UniProtKB-KW"/>
</dbReference>
<dbReference type="Gene3D" id="3.40.50.300">
    <property type="entry name" value="P-loop containing nucleotide triphosphate hydrolases"/>
    <property type="match status" value="1"/>
</dbReference>
<comment type="caution">
    <text evidence="4">The sequence shown here is derived from an EMBL/GenBank/DDBJ whole genome shotgun (WGS) entry which is preliminary data.</text>
</comment>
<protein>
    <recommendedName>
        <fullName evidence="3">CobQ/CobB/MinD/ParA nucleotide binding domain-containing protein</fullName>
    </recommendedName>
</protein>
<keyword evidence="1" id="KW-0547">Nucleotide-binding</keyword>
<evidence type="ECO:0000313" key="4">
    <source>
        <dbReference type="EMBL" id="GAJ13307.1"/>
    </source>
</evidence>
<organism evidence="4">
    <name type="scientific">marine sediment metagenome</name>
    <dbReference type="NCBI Taxonomy" id="412755"/>
    <lineage>
        <taxon>unclassified sequences</taxon>
        <taxon>metagenomes</taxon>
        <taxon>ecological metagenomes</taxon>
    </lineage>
</organism>
<dbReference type="PANTHER" id="PTHR43384">
    <property type="entry name" value="SEPTUM SITE-DETERMINING PROTEIN MIND HOMOLOG, CHLOROPLASTIC-RELATED"/>
    <property type="match status" value="1"/>
</dbReference>
<gene>
    <name evidence="4" type="ORF">S12H4_53104</name>
</gene>
<dbReference type="EMBL" id="BARW01033768">
    <property type="protein sequence ID" value="GAJ13307.1"/>
    <property type="molecule type" value="Genomic_DNA"/>
</dbReference>
<dbReference type="InterPro" id="IPR027417">
    <property type="entry name" value="P-loop_NTPase"/>
</dbReference>